<reference evidence="2 3" key="1">
    <citation type="journal article" date="2007" name="DNA Res.">
        <title>Complete genomic structure of the bloom-forming toxic cyanobacterium Microcystis aeruginosa NIES-843.</title>
        <authorList>
            <person name="Kaneko T."/>
            <person name="Nakajima N."/>
            <person name="Okamoto S."/>
            <person name="Suzuki I."/>
            <person name="Tanabe Y."/>
            <person name="Tamaoki M."/>
            <person name="Nakamura Y."/>
            <person name="Kasai F."/>
            <person name="Watanabe A."/>
            <person name="Kawashima K."/>
            <person name="Kishida Y."/>
            <person name="Ono A."/>
            <person name="Shimizu Y."/>
            <person name="Takahashi C."/>
            <person name="Minami C."/>
            <person name="Fujishiro T."/>
            <person name="Kohara M."/>
            <person name="Katoh M."/>
            <person name="Nakazaki N."/>
            <person name="Nakayama S."/>
            <person name="Yamada M."/>
            <person name="Tabata S."/>
            <person name="Watanabe M.M."/>
        </authorList>
    </citation>
    <scope>NUCLEOTIDE SEQUENCE [LARGE SCALE GENOMIC DNA]</scope>
    <source>
        <strain evidence="3">NIES-843 / IAM M-247</strain>
    </source>
</reference>
<evidence type="ECO:0000256" key="1">
    <source>
        <dbReference type="SAM" id="Coils"/>
    </source>
</evidence>
<organism evidence="2 3">
    <name type="scientific">Microcystis aeruginosa (strain NIES-843 / IAM M-2473)</name>
    <dbReference type="NCBI Taxonomy" id="449447"/>
    <lineage>
        <taxon>Bacteria</taxon>
        <taxon>Bacillati</taxon>
        <taxon>Cyanobacteriota</taxon>
        <taxon>Cyanophyceae</taxon>
        <taxon>Oscillatoriophycideae</taxon>
        <taxon>Chroococcales</taxon>
        <taxon>Microcystaceae</taxon>
        <taxon>Microcystis</taxon>
    </lineage>
</organism>
<dbReference type="Proteomes" id="UP000001510">
    <property type="component" value="Chromosome"/>
</dbReference>
<dbReference type="KEGG" id="mar:MAE_56300"/>
<accession>B0JHP0</accession>
<dbReference type="AlphaFoldDB" id="B0JHP0"/>
<proteinExistence type="predicted"/>
<evidence type="ECO:0000313" key="3">
    <source>
        <dbReference type="Proteomes" id="UP000001510"/>
    </source>
</evidence>
<keyword evidence="3" id="KW-1185">Reference proteome</keyword>
<protein>
    <submittedName>
        <fullName evidence="2">Uncharacterized protein</fullName>
    </submittedName>
</protein>
<dbReference type="HOGENOM" id="CLU_2862812_0_0_3"/>
<evidence type="ECO:0000313" key="2">
    <source>
        <dbReference type="EMBL" id="BAG05452.1"/>
    </source>
</evidence>
<dbReference type="PaxDb" id="449447-MAE_56300"/>
<sequence>MFPQFKKLAEQRIEAIRERKEREERYIEEREREEREEREERDRNRMVVKPRNNVLLMKFFHQFL</sequence>
<dbReference type="EnsemblBacteria" id="BAG05452">
    <property type="protein sequence ID" value="BAG05452"/>
    <property type="gene ID" value="MAE_56300"/>
</dbReference>
<gene>
    <name evidence="2" type="ordered locus">MAE_56300</name>
</gene>
<name>B0JHP0_MICAN</name>
<dbReference type="EMBL" id="AP009552">
    <property type="protein sequence ID" value="BAG05452.1"/>
    <property type="molecule type" value="Genomic_DNA"/>
</dbReference>
<feature type="coiled-coil region" evidence="1">
    <location>
        <begin position="6"/>
        <end position="43"/>
    </location>
</feature>
<keyword evidence="1" id="KW-0175">Coiled coil</keyword>
<dbReference type="RefSeq" id="WP_012267901.1">
    <property type="nucleotide sequence ID" value="NC_010296.1"/>
</dbReference>